<dbReference type="InterPro" id="IPR002575">
    <property type="entry name" value="Aminoglycoside_PTrfase"/>
</dbReference>
<accession>A0ABR3XV41</accession>
<dbReference type="PANTHER" id="PTHR21310">
    <property type="entry name" value="AMINOGLYCOSIDE PHOSPHOTRANSFERASE-RELATED-RELATED"/>
    <property type="match status" value="1"/>
</dbReference>
<evidence type="ECO:0000313" key="3">
    <source>
        <dbReference type="Proteomes" id="UP001583193"/>
    </source>
</evidence>
<dbReference type="EMBL" id="JAVDPF010000010">
    <property type="protein sequence ID" value="KAL1879545.1"/>
    <property type="molecule type" value="Genomic_DNA"/>
</dbReference>
<name>A0ABR3XV41_9EURO</name>
<feature type="domain" description="Aminoglycoside phosphotransferase" evidence="1">
    <location>
        <begin position="92"/>
        <end position="273"/>
    </location>
</feature>
<dbReference type="InterPro" id="IPR011009">
    <property type="entry name" value="Kinase-like_dom_sf"/>
</dbReference>
<evidence type="ECO:0000313" key="2">
    <source>
        <dbReference type="EMBL" id="KAL1879545.1"/>
    </source>
</evidence>
<reference evidence="2 3" key="1">
    <citation type="journal article" date="2024" name="IMA Fungus">
        <title>IMA Genome - F19 : A genome assembly and annotation guide to empower mycologists, including annotated draft genome sequences of Ceratocystis pirilliformis, Diaporthe australafricana, Fusarium ophioides, Paecilomyces lecythidis, and Sporothrix stenoceras.</title>
        <authorList>
            <person name="Aylward J."/>
            <person name="Wilson A.M."/>
            <person name="Visagie C.M."/>
            <person name="Spraker J."/>
            <person name="Barnes I."/>
            <person name="Buitendag C."/>
            <person name="Ceriani C."/>
            <person name="Del Mar Angel L."/>
            <person name="du Plessis D."/>
            <person name="Fuchs T."/>
            <person name="Gasser K."/>
            <person name="Kramer D."/>
            <person name="Li W."/>
            <person name="Munsamy K."/>
            <person name="Piso A."/>
            <person name="Price J.L."/>
            <person name="Sonnekus B."/>
            <person name="Thomas C."/>
            <person name="van der Nest A."/>
            <person name="van Dijk A."/>
            <person name="van Heerden A."/>
            <person name="van Vuuren N."/>
            <person name="Yilmaz N."/>
            <person name="Duong T.A."/>
            <person name="van der Merwe N.A."/>
            <person name="Wingfield M.J."/>
            <person name="Wingfield B.D."/>
        </authorList>
    </citation>
    <scope>NUCLEOTIDE SEQUENCE [LARGE SCALE GENOMIC DNA]</scope>
    <source>
        <strain evidence="2 3">CMW 18167</strain>
    </source>
</reference>
<keyword evidence="3" id="KW-1185">Reference proteome</keyword>
<dbReference type="Proteomes" id="UP001583193">
    <property type="component" value="Unassembled WGS sequence"/>
</dbReference>
<sequence>MSSSCVRSDQEKIQVPLSYLPSGKKVYFRESSFFTRHSIAKLPSPAQIRSLPTYSYAGYPPVIRFPEIGVLVKYGRLINVSEGQCLWMIRHFLKESVPVPELYGWIVDGDETFIYMELLDGDTLEERWSSLSHTDRVYLCEELREMVTSLRRLEQLPNERFIGPVGRQPLDDVTFSGIREGPWPSVKEFNDWFSGIMSRRFNVTYDDPFRAGLSDNVPIYFTHGDLHPRNILVTQKAPPRILALVDFHQSAWMPAYWEYCKALLTAAVREEWEIVYIPMFLEPYPECFKSYEFYANSLGC</sequence>
<dbReference type="PANTHER" id="PTHR21310:SF54">
    <property type="entry name" value="AMINOGLYCOSIDE PHOSPHOTRANSFERASE DOMAIN-CONTAINING PROTEIN"/>
    <property type="match status" value="1"/>
</dbReference>
<evidence type="ECO:0000259" key="1">
    <source>
        <dbReference type="Pfam" id="PF01636"/>
    </source>
</evidence>
<comment type="caution">
    <text evidence="2">The sequence shown here is derived from an EMBL/GenBank/DDBJ whole genome shotgun (WGS) entry which is preliminary data.</text>
</comment>
<dbReference type="Pfam" id="PF01636">
    <property type="entry name" value="APH"/>
    <property type="match status" value="1"/>
</dbReference>
<dbReference type="SUPFAM" id="SSF56112">
    <property type="entry name" value="Protein kinase-like (PK-like)"/>
    <property type="match status" value="1"/>
</dbReference>
<organism evidence="2 3">
    <name type="scientific">Paecilomyces lecythidis</name>
    <dbReference type="NCBI Taxonomy" id="3004212"/>
    <lineage>
        <taxon>Eukaryota</taxon>
        <taxon>Fungi</taxon>
        <taxon>Dikarya</taxon>
        <taxon>Ascomycota</taxon>
        <taxon>Pezizomycotina</taxon>
        <taxon>Eurotiomycetes</taxon>
        <taxon>Eurotiomycetidae</taxon>
        <taxon>Eurotiales</taxon>
        <taxon>Thermoascaceae</taxon>
        <taxon>Paecilomyces</taxon>
    </lineage>
</organism>
<dbReference type="Gene3D" id="3.90.1200.10">
    <property type="match status" value="1"/>
</dbReference>
<dbReference type="InterPro" id="IPR051678">
    <property type="entry name" value="AGP_Transferase"/>
</dbReference>
<proteinExistence type="predicted"/>
<protein>
    <recommendedName>
        <fullName evidence="1">Aminoglycoside phosphotransferase domain-containing protein</fullName>
    </recommendedName>
</protein>
<gene>
    <name evidence="2" type="ORF">Plec18167_004002</name>
</gene>